<accession>A0A976UAG0</accession>
<evidence type="ECO:0000313" key="2">
    <source>
        <dbReference type="Proteomes" id="UP001156919"/>
    </source>
</evidence>
<protein>
    <submittedName>
        <fullName evidence="1">Glycosyltransferase</fullName>
    </submittedName>
</protein>
<reference evidence="1 2" key="1">
    <citation type="submission" date="2022-05" db="EMBL/GenBank/DDBJ databases">
        <title>Diverse viruses of marine archaea discovered using metagenomics.</title>
        <authorList>
            <person name="Zhou Y."/>
        </authorList>
    </citation>
    <scope>NUCLEOTIDE SEQUENCE [LARGE SCALE GENOMIC DNA]</scope>
    <source>
        <strain evidence="1">YSH_462411</strain>
    </source>
</reference>
<name>A0A976UAG0_9CAUD</name>
<evidence type="ECO:0000313" key="1">
    <source>
        <dbReference type="EMBL" id="UVF62278.1"/>
    </source>
</evidence>
<dbReference type="Proteomes" id="UP001156919">
    <property type="component" value="Segment"/>
</dbReference>
<dbReference type="EMBL" id="ON649699">
    <property type="protein sequence ID" value="UVF62278.1"/>
    <property type="molecule type" value="Genomic_DNA"/>
</dbReference>
<keyword evidence="2" id="KW-1185">Reference proteome</keyword>
<sequence length="220" mass="26033">MTLRENTHKITIGVGYSYYNDLESIKRSIPSFADNVDFIFAIDGRYSFRDGSDYSDDGSTEYLSGFPNTIIRKYVGMEHDKRQQYVEMAEEMELDFLIIIDSDEFIFDADWETFRENLYQLRNSNQYIHGIKCYYNSKDWTPYPRIWKVGKVKYYKTHNIFDVDGSLIRSPPNLKTVEGISMGMDDSLRSEEYLLKTSEYQKKMLEYEIPIRHALRDGKL</sequence>
<organism evidence="1 2">
    <name type="scientific">Nitrososphaeria virus YSH_462411</name>
    <dbReference type="NCBI Taxonomy" id="3071321"/>
    <lineage>
        <taxon>Viruses</taxon>
        <taxon>Duplodnaviria</taxon>
        <taxon>Heunggongvirae</taxon>
        <taxon>Uroviricota</taxon>
        <taxon>Caudoviricetes</taxon>
        <taxon>Juravirales</taxon>
        <taxon>Yangangviridae</taxon>
        <taxon>Nohelivirus</taxon>
        <taxon>Nohelivirus yangshanense</taxon>
    </lineage>
</organism>
<proteinExistence type="predicted"/>